<dbReference type="EMBL" id="BTCM01000004">
    <property type="protein sequence ID" value="GMK57760.1"/>
    <property type="molecule type" value="Genomic_DNA"/>
</dbReference>
<dbReference type="InterPro" id="IPR036420">
    <property type="entry name" value="BRCT_dom_sf"/>
</dbReference>
<feature type="region of interest" description="Disordered" evidence="1">
    <location>
        <begin position="616"/>
        <end position="736"/>
    </location>
</feature>
<feature type="compositionally biased region" description="Basic and acidic residues" evidence="1">
    <location>
        <begin position="635"/>
        <end position="651"/>
    </location>
</feature>
<reference evidence="3" key="2">
    <citation type="submission" date="2023-06" db="EMBL/GenBank/DDBJ databases">
        <authorList>
            <person name="Kobayashi Y."/>
            <person name="Kayamori A."/>
            <person name="Aoki K."/>
            <person name="Shiwa Y."/>
            <person name="Fujita N."/>
            <person name="Sugita T."/>
            <person name="Iwasaki W."/>
            <person name="Tanaka N."/>
            <person name="Takashima M."/>
        </authorList>
    </citation>
    <scope>NUCLEOTIDE SEQUENCE</scope>
    <source>
        <strain evidence="3">HIS016</strain>
    </source>
</reference>
<feature type="compositionally biased region" description="Low complexity" evidence="1">
    <location>
        <begin position="280"/>
        <end position="296"/>
    </location>
</feature>
<feature type="compositionally biased region" description="Low complexity" evidence="1">
    <location>
        <begin position="40"/>
        <end position="53"/>
    </location>
</feature>
<evidence type="ECO:0000259" key="2">
    <source>
        <dbReference type="PROSITE" id="PS50172"/>
    </source>
</evidence>
<feature type="region of interest" description="Disordered" evidence="1">
    <location>
        <begin position="411"/>
        <end position="437"/>
    </location>
</feature>
<dbReference type="SMART" id="SM00292">
    <property type="entry name" value="BRCT"/>
    <property type="match status" value="1"/>
</dbReference>
<feature type="region of interest" description="Disordered" evidence="1">
    <location>
        <begin position="280"/>
        <end position="313"/>
    </location>
</feature>
<dbReference type="SUPFAM" id="SSF52113">
    <property type="entry name" value="BRCT domain"/>
    <property type="match status" value="1"/>
</dbReference>
<proteinExistence type="predicted"/>
<dbReference type="InterPro" id="IPR047249">
    <property type="entry name" value="BRCT_p53bp1-like_rpt1"/>
</dbReference>
<feature type="region of interest" description="Disordered" evidence="1">
    <location>
        <begin position="1"/>
        <end position="110"/>
    </location>
</feature>
<feature type="region of interest" description="Disordered" evidence="1">
    <location>
        <begin position="488"/>
        <end position="512"/>
    </location>
</feature>
<feature type="region of interest" description="Disordered" evidence="1">
    <location>
        <begin position="376"/>
        <end position="397"/>
    </location>
</feature>
<evidence type="ECO:0000313" key="3">
    <source>
        <dbReference type="EMBL" id="GMK57760.1"/>
    </source>
</evidence>
<dbReference type="CDD" id="cd17745">
    <property type="entry name" value="BRCT_p53bp1_rpt1"/>
    <property type="match status" value="1"/>
</dbReference>
<feature type="compositionally biased region" description="Polar residues" evidence="1">
    <location>
        <begin position="449"/>
        <end position="469"/>
    </location>
</feature>
<feature type="compositionally biased region" description="Basic residues" evidence="1">
    <location>
        <begin position="698"/>
        <end position="709"/>
    </location>
</feature>
<feature type="region of interest" description="Disordered" evidence="1">
    <location>
        <begin position="122"/>
        <end position="207"/>
    </location>
</feature>
<dbReference type="AlphaFoldDB" id="A0AAD3TWG9"/>
<feature type="region of interest" description="Disordered" evidence="1">
    <location>
        <begin position="549"/>
        <end position="568"/>
    </location>
</feature>
<name>A0AAD3TWG9_9TREE</name>
<sequence>MSFPSGAVRSIGLSKSRRLKSTSSSIAMSLEDETQQPLVAGSSQPPGAASSAAILQQLHQQYAPSAPSGPGAGPTHHIIPPSSDPPVAPSSDVTQGPESDGSIAWESNSVLLPPHGSLHCALLDQIAEDPRPSQPVSQPKALTSQGLPASGKSSELTDLVSQTPEFVMESQRDGVDSAKSEMSDVEEDADAASVSTPSTSESEMQTAPAPRTFGLFSGPAMRPITQSVPGLATSPIRTYISPSQHVAKLFTPTKNAKGHLASPSKRYDALPVTFLTVGSQTASTTSSPSKPTRLPTQAAHRGSPILSPKRSALECSPIGDSSDFAEDMMPVRVLNPRERFDATMEAAPLALNEASCSTRSSQASPTRPAHWEALTTQRDSAGCAGEPTFSNENSMDKHDYRNHLVAISRRPFQPDKAQSEVADSEPPSTPTRRPAAVRDVESQTLLNTIAPQGSQTQLNSDNLSPSSSIPRGHFASLDARSAAALSSPGLWGERMPNDEDISVPTATSPPQESFVATQVKPLHPTTSSPFKQLLPATTSSPSNVAQFGRRRAGDEHNTSTTAPPSDADLEPTFVEAVSHSSAGSLEAAQLTASDPPLLRLFPSSIERCSAPELTTVTALGSAPEDREDFSYRPTELGRTRAKAEAVAERTTKASIGSHSPRPDQPAKGKGKRTAVTRSSPKPSKRSRAPTSAPTSPPHKTRSTKRHKRAAISVPTRPSRSMTSVSRTKDASVTAAEAQENGPLRVLAQWNKGDYYAGTVTSRNAGGYHVDFDDGHEVWVSLEQMRLLELRPGEPVCERTPGHVYHVAEQYEGFGDIQAVDTHSKVHRIRVTHLLVLGLEIVRRFSDRCVPRAEMDKRFPESVDVFARKVFIVTSSDERGKDTLIKKIQQNGGSVTSNWTDIFDISDEAHTINTQDKAPFLVWLGSKRVVSSKLMSSLAAGVPVLSPRYIEDTLNGPADWRAYLISPGESALLREPAVQVVDPAWGSASWRASEAQAARQPLAGASVLWVPAGGRWKGHHEINILVPFCLRAMGACITIAASLPADLGAVEQEIVAVEDRDGRKLTKQQRLSGKLVNVGWLKAVLIAGARLPPSIIRN</sequence>
<dbReference type="Proteomes" id="UP001222932">
    <property type="component" value="Unassembled WGS sequence"/>
</dbReference>
<dbReference type="InterPro" id="IPR041297">
    <property type="entry name" value="Crb2_Tudor"/>
</dbReference>
<keyword evidence="4" id="KW-1185">Reference proteome</keyword>
<evidence type="ECO:0000256" key="1">
    <source>
        <dbReference type="SAM" id="MobiDB-lite"/>
    </source>
</evidence>
<evidence type="ECO:0000313" key="4">
    <source>
        <dbReference type="Proteomes" id="UP001222932"/>
    </source>
</evidence>
<dbReference type="Pfam" id="PF18115">
    <property type="entry name" value="Tudor_3"/>
    <property type="match status" value="1"/>
</dbReference>
<gene>
    <name evidence="3" type="ORF">CspeluHIS016_0405940</name>
</gene>
<organism evidence="3 4">
    <name type="scientific">Cutaneotrichosporon spelunceum</name>
    <dbReference type="NCBI Taxonomy" id="1672016"/>
    <lineage>
        <taxon>Eukaryota</taxon>
        <taxon>Fungi</taxon>
        <taxon>Dikarya</taxon>
        <taxon>Basidiomycota</taxon>
        <taxon>Agaricomycotina</taxon>
        <taxon>Tremellomycetes</taxon>
        <taxon>Trichosporonales</taxon>
        <taxon>Trichosporonaceae</taxon>
        <taxon>Cutaneotrichosporon</taxon>
    </lineage>
</organism>
<dbReference type="InterPro" id="IPR001357">
    <property type="entry name" value="BRCT_dom"/>
</dbReference>
<protein>
    <recommendedName>
        <fullName evidence="2">BRCT domain-containing protein</fullName>
    </recommendedName>
</protein>
<comment type="caution">
    <text evidence="3">The sequence shown here is derived from an EMBL/GenBank/DDBJ whole genome shotgun (WGS) entry which is preliminary data.</text>
</comment>
<reference evidence="3" key="1">
    <citation type="journal article" date="2023" name="BMC Genomics">
        <title>Chromosome-level genome assemblies of Cutaneotrichosporon spp. (Trichosporonales, Basidiomycota) reveal imbalanced evolution between nucleotide sequences and chromosome synteny.</title>
        <authorList>
            <person name="Kobayashi Y."/>
            <person name="Kayamori A."/>
            <person name="Aoki K."/>
            <person name="Shiwa Y."/>
            <person name="Matsutani M."/>
            <person name="Fujita N."/>
            <person name="Sugita T."/>
            <person name="Iwasaki W."/>
            <person name="Tanaka N."/>
            <person name="Takashima M."/>
        </authorList>
    </citation>
    <scope>NUCLEOTIDE SEQUENCE</scope>
    <source>
        <strain evidence="3">HIS016</strain>
    </source>
</reference>
<dbReference type="PROSITE" id="PS50172">
    <property type="entry name" value="BRCT"/>
    <property type="match status" value="1"/>
</dbReference>
<dbReference type="Gene3D" id="3.40.50.10190">
    <property type="entry name" value="BRCT domain"/>
    <property type="match status" value="1"/>
</dbReference>
<feature type="compositionally biased region" description="Polar residues" evidence="1">
    <location>
        <begin position="715"/>
        <end position="725"/>
    </location>
</feature>
<feature type="region of interest" description="Disordered" evidence="1">
    <location>
        <begin position="449"/>
        <end position="472"/>
    </location>
</feature>
<feature type="compositionally biased region" description="Polar residues" evidence="1">
    <location>
        <begin position="134"/>
        <end position="164"/>
    </location>
</feature>
<feature type="compositionally biased region" description="Basic and acidic residues" evidence="1">
    <location>
        <begin position="170"/>
        <end position="182"/>
    </location>
</feature>
<feature type="domain" description="BRCT" evidence="2">
    <location>
        <begin position="860"/>
        <end position="953"/>
    </location>
</feature>
<dbReference type="Gene3D" id="2.30.30.140">
    <property type="match status" value="1"/>
</dbReference>
<feature type="compositionally biased region" description="Polar residues" evidence="1">
    <location>
        <begin position="193"/>
        <end position="205"/>
    </location>
</feature>
<accession>A0AAD3TWG9</accession>